<dbReference type="STRING" id="574376.BAMA_17260"/>
<evidence type="ECO:0000256" key="2">
    <source>
        <dbReference type="ARBA" id="ARBA00022723"/>
    </source>
</evidence>
<dbReference type="EMBL" id="JOTN01000004">
    <property type="protein sequence ID" value="KEK20193.1"/>
    <property type="molecule type" value="Genomic_DNA"/>
</dbReference>
<gene>
    <name evidence="6" type="ORF">BAMA_17260</name>
</gene>
<keyword evidence="7" id="KW-1185">Reference proteome</keyword>
<reference evidence="6 7" key="1">
    <citation type="submission" date="2014-06" db="EMBL/GenBank/DDBJ databases">
        <title>Draft genome sequence of Bacillus manliponensis JCM 15802 (MCCC 1A00708).</title>
        <authorList>
            <person name="Lai Q."/>
            <person name="Liu Y."/>
            <person name="Shao Z."/>
        </authorList>
    </citation>
    <scope>NUCLEOTIDE SEQUENCE [LARGE SCALE GENOMIC DNA]</scope>
    <source>
        <strain evidence="6 7">JCM 15802</strain>
    </source>
</reference>
<evidence type="ECO:0000313" key="6">
    <source>
        <dbReference type="EMBL" id="KEK20193.1"/>
    </source>
</evidence>
<dbReference type="InterPro" id="IPR054174">
    <property type="entry name" value="Alpha-amylase-like_C"/>
</dbReference>
<dbReference type="Gene3D" id="2.60.40.1180">
    <property type="entry name" value="Golgi alpha-mannosidase II"/>
    <property type="match status" value="1"/>
</dbReference>
<accession>A0A073KCZ8</accession>
<dbReference type="InterPro" id="IPR006047">
    <property type="entry name" value="GH13_cat_dom"/>
</dbReference>
<keyword evidence="4" id="KW-0812">Transmembrane</keyword>
<evidence type="ECO:0000313" key="7">
    <source>
        <dbReference type="Proteomes" id="UP000027822"/>
    </source>
</evidence>
<dbReference type="Gene3D" id="3.20.20.80">
    <property type="entry name" value="Glycosidases"/>
    <property type="match status" value="2"/>
</dbReference>
<sequence>MWRRRTWVLVVVFLLLLPLKVGAEMKEGLEDEMVYSIVVDRFYNGDPHNDAKVNIHDAQAYQGGDIKGIIKRLDYIKEMGFTAIMVTPLVDSKSYDGYKPTGEAKINPHFGAMEDVVTLVQEAHKRDMKVIVEWVMQEEEAMIDYAVFFVTETNMDGFYIRNTKDTNREEVHIMMERIQGEKKDFLFLGEDNFQHEYHEQMKNVLTKTNVSVKSLYDVTARNLEQVQAVFLDNNETKRFARVAKENEHYPPTRLKLALTYLYTTPHIPVVYYGTEIAIDGGEIPDNRRLMDFKTDKDFLHYVTTLGEIRNSRPSLRRGEMELLHDQNGMSVIKRSYEGETSLVVMNNTTETQKVTLSSEELDGKQELRGLLEEGIVRKTDGKYHLVVERETANIYAVGEKTGLNWWFILAIVSVNVAFIAFLIAVKKRKKSS</sequence>
<evidence type="ECO:0000256" key="3">
    <source>
        <dbReference type="ARBA" id="ARBA00022729"/>
    </source>
</evidence>
<dbReference type="PANTHER" id="PTHR10357">
    <property type="entry name" value="ALPHA-AMYLASE FAMILY MEMBER"/>
    <property type="match status" value="1"/>
</dbReference>
<protein>
    <submittedName>
        <fullName evidence="6">Alpha-amylase</fullName>
    </submittedName>
</protein>
<organism evidence="6 7">
    <name type="scientific">Bacillus manliponensis</name>
    <dbReference type="NCBI Taxonomy" id="574376"/>
    <lineage>
        <taxon>Bacteria</taxon>
        <taxon>Bacillati</taxon>
        <taxon>Bacillota</taxon>
        <taxon>Bacilli</taxon>
        <taxon>Bacillales</taxon>
        <taxon>Bacillaceae</taxon>
        <taxon>Bacillus</taxon>
        <taxon>Bacillus cereus group</taxon>
    </lineage>
</organism>
<name>A0A073KCZ8_9BACI</name>
<dbReference type="AlphaFoldDB" id="A0A073KCZ8"/>
<dbReference type="GO" id="GO:0046872">
    <property type="term" value="F:metal ion binding"/>
    <property type="evidence" value="ECO:0007669"/>
    <property type="project" value="UniProtKB-KW"/>
</dbReference>
<feature type="domain" description="Glycosyl hydrolase family 13 catalytic" evidence="5">
    <location>
        <begin position="36"/>
        <end position="309"/>
    </location>
</feature>
<feature type="transmembrane region" description="Helical" evidence="4">
    <location>
        <begin position="405"/>
        <end position="425"/>
    </location>
</feature>
<dbReference type="eggNOG" id="COG0366">
    <property type="taxonomic scope" value="Bacteria"/>
</dbReference>
<dbReference type="SMART" id="SM00642">
    <property type="entry name" value="Aamy"/>
    <property type="match status" value="1"/>
</dbReference>
<dbReference type="Pfam" id="PF22026">
    <property type="entry name" value="Alpha-amylase_C_2"/>
    <property type="match status" value="1"/>
</dbReference>
<evidence type="ECO:0000259" key="5">
    <source>
        <dbReference type="SMART" id="SM00642"/>
    </source>
</evidence>
<evidence type="ECO:0000256" key="4">
    <source>
        <dbReference type="SAM" id="Phobius"/>
    </source>
</evidence>
<dbReference type="SUPFAM" id="SSF51445">
    <property type="entry name" value="(Trans)glycosidases"/>
    <property type="match status" value="1"/>
</dbReference>
<comment type="cofactor">
    <cofactor evidence="1">
        <name>Ca(2+)</name>
        <dbReference type="ChEBI" id="CHEBI:29108"/>
    </cofactor>
</comment>
<dbReference type="Pfam" id="PF00128">
    <property type="entry name" value="Alpha-amylase"/>
    <property type="match status" value="1"/>
</dbReference>
<keyword evidence="4" id="KW-1133">Transmembrane helix</keyword>
<dbReference type="InterPro" id="IPR013780">
    <property type="entry name" value="Glyco_hydro_b"/>
</dbReference>
<dbReference type="PANTHER" id="PTHR10357:SF215">
    <property type="entry name" value="ALPHA-AMYLASE 1"/>
    <property type="match status" value="1"/>
</dbReference>
<dbReference type="GO" id="GO:0005975">
    <property type="term" value="P:carbohydrate metabolic process"/>
    <property type="evidence" value="ECO:0007669"/>
    <property type="project" value="InterPro"/>
</dbReference>
<comment type="caution">
    <text evidence="6">The sequence shown here is derived from an EMBL/GenBank/DDBJ whole genome shotgun (WGS) entry which is preliminary data.</text>
</comment>
<keyword evidence="2" id="KW-0479">Metal-binding</keyword>
<dbReference type="InterPro" id="IPR017853">
    <property type="entry name" value="GH"/>
</dbReference>
<dbReference type="SUPFAM" id="SSF51011">
    <property type="entry name" value="Glycosyl hydrolase domain"/>
    <property type="match status" value="1"/>
</dbReference>
<keyword evidence="4" id="KW-0472">Membrane</keyword>
<keyword evidence="3" id="KW-0732">Signal</keyword>
<evidence type="ECO:0000256" key="1">
    <source>
        <dbReference type="ARBA" id="ARBA00001913"/>
    </source>
</evidence>
<proteinExistence type="predicted"/>
<dbReference type="Proteomes" id="UP000027822">
    <property type="component" value="Unassembled WGS sequence"/>
</dbReference>